<dbReference type="AlphaFoldDB" id="A0A1M6N2H5"/>
<dbReference type="CDD" id="cd04301">
    <property type="entry name" value="NAT_SF"/>
    <property type="match status" value="1"/>
</dbReference>
<reference evidence="2 3" key="1">
    <citation type="submission" date="2016-11" db="EMBL/GenBank/DDBJ databases">
        <authorList>
            <person name="Jaros S."/>
            <person name="Januszkiewicz K."/>
            <person name="Wedrychowicz H."/>
        </authorList>
    </citation>
    <scope>NUCLEOTIDE SEQUENCE [LARGE SCALE GENOMIC DNA]</scope>
    <source>
        <strain evidence="2 3">DSM 21864</strain>
    </source>
</reference>
<dbReference type="Gene3D" id="3.40.630.30">
    <property type="match status" value="1"/>
</dbReference>
<dbReference type="Proteomes" id="UP000184080">
    <property type="component" value="Unassembled WGS sequence"/>
</dbReference>
<dbReference type="RefSeq" id="WP_073011897.1">
    <property type="nucleotide sequence ID" value="NZ_FQZO01000010.1"/>
</dbReference>
<keyword evidence="2" id="KW-0808">Transferase</keyword>
<evidence type="ECO:0000259" key="1">
    <source>
        <dbReference type="PROSITE" id="PS51186"/>
    </source>
</evidence>
<dbReference type="PANTHER" id="PTHR43233">
    <property type="entry name" value="FAMILY N-ACETYLTRANSFERASE, PUTATIVE (AFU_ORTHOLOGUE AFUA_6G03350)-RELATED"/>
    <property type="match status" value="1"/>
</dbReference>
<dbReference type="InterPro" id="IPR053144">
    <property type="entry name" value="Acetyltransferase_Butenolide"/>
</dbReference>
<dbReference type="InterPro" id="IPR016181">
    <property type="entry name" value="Acyl_CoA_acyltransferase"/>
</dbReference>
<dbReference type="Pfam" id="PF00583">
    <property type="entry name" value="Acetyltransf_1"/>
    <property type="match status" value="1"/>
</dbReference>
<protein>
    <submittedName>
        <fullName evidence="2">Predicted N-acetyltransferase YhbS</fullName>
    </submittedName>
</protein>
<dbReference type="PANTHER" id="PTHR43233:SF1">
    <property type="entry name" value="FAMILY N-ACETYLTRANSFERASE, PUTATIVE (AFU_ORTHOLOGUE AFUA_6G03350)-RELATED"/>
    <property type="match status" value="1"/>
</dbReference>
<keyword evidence="3" id="KW-1185">Reference proteome</keyword>
<gene>
    <name evidence="2" type="ORF">SAMN05444401_0056</name>
</gene>
<dbReference type="EMBL" id="FQZO01000010">
    <property type="protein sequence ID" value="SHJ89902.1"/>
    <property type="molecule type" value="Genomic_DNA"/>
</dbReference>
<evidence type="ECO:0000313" key="3">
    <source>
        <dbReference type="Proteomes" id="UP000184080"/>
    </source>
</evidence>
<accession>A0A1M6N2H5</accession>
<dbReference type="STRING" id="1121298.SAMN05444401_0056"/>
<name>A0A1M6N2H5_9CLOT</name>
<evidence type="ECO:0000313" key="2">
    <source>
        <dbReference type="EMBL" id="SHJ89902.1"/>
    </source>
</evidence>
<dbReference type="InterPro" id="IPR000182">
    <property type="entry name" value="GNAT_dom"/>
</dbReference>
<dbReference type="SUPFAM" id="SSF55729">
    <property type="entry name" value="Acyl-CoA N-acyltransferases (Nat)"/>
    <property type="match status" value="1"/>
</dbReference>
<dbReference type="OrthoDB" id="9775804at2"/>
<proteinExistence type="predicted"/>
<organism evidence="2 3">
    <name type="scientific">Clostridium amylolyticum</name>
    <dbReference type="NCBI Taxonomy" id="1121298"/>
    <lineage>
        <taxon>Bacteria</taxon>
        <taxon>Bacillati</taxon>
        <taxon>Bacillota</taxon>
        <taxon>Clostridia</taxon>
        <taxon>Eubacteriales</taxon>
        <taxon>Clostridiaceae</taxon>
        <taxon>Clostridium</taxon>
    </lineage>
</organism>
<dbReference type="GO" id="GO:0016747">
    <property type="term" value="F:acyltransferase activity, transferring groups other than amino-acyl groups"/>
    <property type="evidence" value="ECO:0007669"/>
    <property type="project" value="InterPro"/>
</dbReference>
<feature type="domain" description="N-acetyltransferase" evidence="1">
    <location>
        <begin position="2"/>
        <end position="135"/>
    </location>
</feature>
<dbReference type="PROSITE" id="PS51186">
    <property type="entry name" value="GNAT"/>
    <property type="match status" value="1"/>
</dbReference>
<sequence>MIKYNEVNSSMIESIKEIYRKESWNAYLKDDEKLIRAFDNSLYILGAFDDRKLIGFIRCVGDGEHILVVQDLIVDPEYQQRGIGTYLFNTILQKYSKVRMFMVVTDIEDIVDNKFYQSFNFKKLEDMNMIGYIKA</sequence>